<feature type="compositionally biased region" description="Basic and acidic residues" evidence="1">
    <location>
        <begin position="18"/>
        <end position="29"/>
    </location>
</feature>
<accession>A0A6P6BM58</accession>
<name>A0A6P6BM58_PTEVA</name>
<feature type="region of interest" description="Disordered" evidence="1">
    <location>
        <begin position="18"/>
        <end position="129"/>
    </location>
</feature>
<dbReference type="GeneID" id="105302146"/>
<dbReference type="Proteomes" id="UP000515202">
    <property type="component" value="Unplaced"/>
</dbReference>
<proteinExistence type="predicted"/>
<evidence type="ECO:0000313" key="3">
    <source>
        <dbReference type="RefSeq" id="XP_023376154.1"/>
    </source>
</evidence>
<organism evidence="2 3">
    <name type="scientific">Pteropus vampyrus</name>
    <name type="common">Large flying fox</name>
    <dbReference type="NCBI Taxonomy" id="132908"/>
    <lineage>
        <taxon>Eukaryota</taxon>
        <taxon>Metazoa</taxon>
        <taxon>Chordata</taxon>
        <taxon>Craniata</taxon>
        <taxon>Vertebrata</taxon>
        <taxon>Euteleostomi</taxon>
        <taxon>Mammalia</taxon>
        <taxon>Eutheria</taxon>
        <taxon>Laurasiatheria</taxon>
        <taxon>Chiroptera</taxon>
        <taxon>Yinpterochiroptera</taxon>
        <taxon>Pteropodoidea</taxon>
        <taxon>Pteropodidae</taxon>
        <taxon>Pteropodinae</taxon>
        <taxon>Pteropus</taxon>
    </lineage>
</organism>
<dbReference type="RefSeq" id="XP_023376154.1">
    <property type="nucleotide sequence ID" value="XM_023520386.1"/>
</dbReference>
<feature type="compositionally biased region" description="Polar residues" evidence="1">
    <location>
        <begin position="196"/>
        <end position="208"/>
    </location>
</feature>
<dbReference type="KEGG" id="pvp:105302146"/>
<feature type="compositionally biased region" description="Low complexity" evidence="1">
    <location>
        <begin position="90"/>
        <end position="100"/>
    </location>
</feature>
<sequence>MSCPARIPCANEPGCLRRDRIARRADPTRRKGLRRGAPSPRALGKEPQPHAGPKCKALTRPREERGRPPSPAPGSPAALARAPAWPPTPLLAAASPGAPALRREAAGAGKRGRWAGESGGAGCQGPGAEPRWRELCGETLCEQRERQLKACSQRVKRPHTCLESGSGADTQTDSWRSRSGQDGQDGPRTRLGDTAARTTNTNVVSGRRNSLEQHRGQRSTTRDPTAPRPLAFPRKNYLVCPITLRTSNKPFALSTCSFFFA</sequence>
<feature type="compositionally biased region" description="Polar residues" evidence="1">
    <location>
        <begin position="167"/>
        <end position="182"/>
    </location>
</feature>
<reference evidence="3" key="1">
    <citation type="submission" date="2025-08" db="UniProtKB">
        <authorList>
            <consortium name="RefSeq"/>
        </authorList>
    </citation>
    <scope>IDENTIFICATION</scope>
    <source>
        <tissue evidence="3">Kidney</tissue>
    </source>
</reference>
<evidence type="ECO:0000256" key="1">
    <source>
        <dbReference type="SAM" id="MobiDB-lite"/>
    </source>
</evidence>
<feature type="region of interest" description="Disordered" evidence="1">
    <location>
        <begin position="152"/>
        <end position="230"/>
    </location>
</feature>
<keyword evidence="2" id="KW-1185">Reference proteome</keyword>
<gene>
    <name evidence="3" type="primary">LOC105302146</name>
</gene>
<dbReference type="AlphaFoldDB" id="A0A6P6BM58"/>
<protein>
    <submittedName>
        <fullName evidence="3">Uncharacterized protein LOC105302146</fullName>
    </submittedName>
</protein>
<evidence type="ECO:0000313" key="2">
    <source>
        <dbReference type="Proteomes" id="UP000515202"/>
    </source>
</evidence>